<dbReference type="AlphaFoldDB" id="A0A7X6MU97"/>
<sequence length="131" mass="14492">MHRLTIERTDRRTTISEHPDGADAKCALERYVEQANCRTDTIQMHSDFSSWQLIALGGGRVHATATIEHFGAAAPRHHLAAELKVVRDSALAVDTGIAVVDTYERAAVQRQWDKLTGASRHFDQATAGRTE</sequence>
<proteinExistence type="predicted"/>
<protein>
    <submittedName>
        <fullName evidence="1">Uncharacterized protein</fullName>
    </submittedName>
</protein>
<gene>
    <name evidence="1" type="ORF">HGA11_29105</name>
</gene>
<organism evidence="1 2">
    <name type="scientific">Mycolicibacterium septicum DSM 44393</name>
    <dbReference type="NCBI Taxonomy" id="1341646"/>
    <lineage>
        <taxon>Bacteria</taxon>
        <taxon>Bacillati</taxon>
        <taxon>Actinomycetota</taxon>
        <taxon>Actinomycetes</taxon>
        <taxon>Mycobacteriales</taxon>
        <taxon>Mycobacteriaceae</taxon>
        <taxon>Mycolicibacterium</taxon>
    </lineage>
</organism>
<comment type="caution">
    <text evidence="1">The sequence shown here is derived from an EMBL/GenBank/DDBJ whole genome shotgun (WGS) entry which is preliminary data.</text>
</comment>
<accession>A0A7X6MU97</accession>
<evidence type="ECO:0000313" key="1">
    <source>
        <dbReference type="EMBL" id="NKZ15035.1"/>
    </source>
</evidence>
<dbReference type="RefSeq" id="WP_044524506.1">
    <property type="nucleotide sequence ID" value="NZ_HG322954.1"/>
</dbReference>
<name>A0A7X6MU97_9MYCO</name>
<evidence type="ECO:0000313" key="2">
    <source>
        <dbReference type="Proteomes" id="UP000518188"/>
    </source>
</evidence>
<dbReference type="EMBL" id="JAAXPJ010000015">
    <property type="protein sequence ID" value="NKZ15035.1"/>
    <property type="molecule type" value="Genomic_DNA"/>
</dbReference>
<reference evidence="1 2" key="1">
    <citation type="submission" date="2020-04" db="EMBL/GenBank/DDBJ databases">
        <title>MicrobeNet Type strains.</title>
        <authorList>
            <person name="Nicholson A.C."/>
        </authorList>
    </citation>
    <scope>NUCLEOTIDE SEQUENCE [LARGE SCALE GENOMIC DNA]</scope>
    <source>
        <strain evidence="1 2">ATCC 700731</strain>
    </source>
</reference>
<dbReference type="Proteomes" id="UP000518188">
    <property type="component" value="Unassembled WGS sequence"/>
</dbReference>